<gene>
    <name evidence="2" type="ORF">LCGC14_1700930</name>
</gene>
<evidence type="ECO:0000259" key="1">
    <source>
        <dbReference type="Pfam" id="PF13619"/>
    </source>
</evidence>
<sequence>MTKKIKVNSSNLEFVEYIADRKELRIWFLNEKDVIYAYADVTQKIYDELINSSSIGGFFTEHIKYKFQFNKIVDKKGFL</sequence>
<protein>
    <recommendedName>
        <fullName evidence="1">KTSC domain-containing protein</fullName>
    </recommendedName>
</protein>
<evidence type="ECO:0000313" key="2">
    <source>
        <dbReference type="EMBL" id="KKM14957.1"/>
    </source>
</evidence>
<dbReference type="EMBL" id="LAZR01015024">
    <property type="protein sequence ID" value="KKM14957.1"/>
    <property type="molecule type" value="Genomic_DNA"/>
</dbReference>
<name>A0A0F9HIJ8_9ZZZZ</name>
<feature type="domain" description="KTSC" evidence="1">
    <location>
        <begin position="8"/>
        <end position="67"/>
    </location>
</feature>
<comment type="caution">
    <text evidence="2">The sequence shown here is derived from an EMBL/GenBank/DDBJ whole genome shotgun (WGS) entry which is preliminary data.</text>
</comment>
<organism evidence="2">
    <name type="scientific">marine sediment metagenome</name>
    <dbReference type="NCBI Taxonomy" id="412755"/>
    <lineage>
        <taxon>unclassified sequences</taxon>
        <taxon>metagenomes</taxon>
        <taxon>ecological metagenomes</taxon>
    </lineage>
</organism>
<reference evidence="2" key="1">
    <citation type="journal article" date="2015" name="Nature">
        <title>Complex archaea that bridge the gap between prokaryotes and eukaryotes.</title>
        <authorList>
            <person name="Spang A."/>
            <person name="Saw J.H."/>
            <person name="Jorgensen S.L."/>
            <person name="Zaremba-Niedzwiedzka K."/>
            <person name="Martijn J."/>
            <person name="Lind A.E."/>
            <person name="van Eijk R."/>
            <person name="Schleper C."/>
            <person name="Guy L."/>
            <person name="Ettema T.J."/>
        </authorList>
    </citation>
    <scope>NUCLEOTIDE SEQUENCE</scope>
</reference>
<dbReference type="InterPro" id="IPR025309">
    <property type="entry name" value="KTSC_dom"/>
</dbReference>
<proteinExistence type="predicted"/>
<dbReference type="Pfam" id="PF13619">
    <property type="entry name" value="KTSC"/>
    <property type="match status" value="1"/>
</dbReference>
<accession>A0A0F9HIJ8</accession>
<dbReference type="AlphaFoldDB" id="A0A0F9HIJ8"/>